<keyword evidence="2" id="KW-1185">Reference proteome</keyword>
<evidence type="ECO:0000313" key="2">
    <source>
        <dbReference type="Proteomes" id="UP001501475"/>
    </source>
</evidence>
<gene>
    <name evidence="1" type="ORF">GCM10009810_00050</name>
</gene>
<sequence length="348" mass="37060">MVTIELPGDPSSALALLAPVGLAGILDEAGLGPAYLKWTFDEVESGREVVPSRAQVTCSAESVDVVAAAVRRHAERHLQADSWLQARIDGLSNAGKGLFSPRAGIKPDDWEGYLAQRKETLDRLGPLMTDLDWAFLAGLGEPAWWHAGDKDAQPDKGASRWEMKTRNRGEEIMVNRLHLLARAVAARTVGAMSAGLTGAALVDECGANKPDSRTPTGFTIPQPTDNVLAWLALWGLAALPVAAVSSSTHEGLSQSPGMWPRRGVHPQMAALPVVTQPYSQRAFRQLVTTGAFDLGAFGSDDDALPARTWLGSQGVVAIVRFPIRKTGSASAPERQLLSGHATRTTPNG</sequence>
<accession>A0ABP4VZN4</accession>
<dbReference type="Proteomes" id="UP001501475">
    <property type="component" value="Unassembled WGS sequence"/>
</dbReference>
<dbReference type="RefSeq" id="WP_344060282.1">
    <property type="nucleotide sequence ID" value="NZ_BAAAPN010000001.1"/>
</dbReference>
<dbReference type="EMBL" id="BAAAPN010000001">
    <property type="protein sequence ID" value="GAA1743196.1"/>
    <property type="molecule type" value="Genomic_DNA"/>
</dbReference>
<comment type="caution">
    <text evidence="1">The sequence shown here is derived from an EMBL/GenBank/DDBJ whole genome shotgun (WGS) entry which is preliminary data.</text>
</comment>
<evidence type="ECO:0008006" key="3">
    <source>
        <dbReference type="Google" id="ProtNLM"/>
    </source>
</evidence>
<proteinExistence type="predicted"/>
<name>A0ABP4VZN4_9MICO</name>
<evidence type="ECO:0000313" key="1">
    <source>
        <dbReference type="EMBL" id="GAA1743196.1"/>
    </source>
</evidence>
<reference evidence="2" key="1">
    <citation type="journal article" date="2019" name="Int. J. Syst. Evol. Microbiol.">
        <title>The Global Catalogue of Microorganisms (GCM) 10K type strain sequencing project: providing services to taxonomists for standard genome sequencing and annotation.</title>
        <authorList>
            <consortium name="The Broad Institute Genomics Platform"/>
            <consortium name="The Broad Institute Genome Sequencing Center for Infectious Disease"/>
            <person name="Wu L."/>
            <person name="Ma J."/>
        </authorList>
    </citation>
    <scope>NUCLEOTIDE SEQUENCE [LARGE SCALE GENOMIC DNA]</scope>
    <source>
        <strain evidence="2">JCM 15591</strain>
    </source>
</reference>
<protein>
    <recommendedName>
        <fullName evidence="3">CRISPR-associated protein Csb3</fullName>
    </recommendedName>
</protein>
<organism evidence="1 2">
    <name type="scientific">Nostocoides vanveenii</name>
    <dbReference type="NCBI Taxonomy" id="330835"/>
    <lineage>
        <taxon>Bacteria</taxon>
        <taxon>Bacillati</taxon>
        <taxon>Actinomycetota</taxon>
        <taxon>Actinomycetes</taxon>
        <taxon>Micrococcales</taxon>
        <taxon>Intrasporangiaceae</taxon>
        <taxon>Nostocoides</taxon>
    </lineage>
</organism>